<feature type="region of interest" description="Disordered" evidence="1">
    <location>
        <begin position="50"/>
        <end position="72"/>
    </location>
</feature>
<reference evidence="2" key="1">
    <citation type="submission" date="2018-11" db="EMBL/GenBank/DDBJ databases">
        <authorList>
            <consortium name="Pathogen Informatics"/>
        </authorList>
    </citation>
    <scope>NUCLEOTIDE SEQUENCE</scope>
</reference>
<gene>
    <name evidence="2" type="ORF">PXEA_LOCUS33601</name>
</gene>
<accession>A0A3S5B9B5</accession>
<proteinExistence type="predicted"/>
<protein>
    <submittedName>
        <fullName evidence="2">Uncharacterized protein</fullName>
    </submittedName>
</protein>
<keyword evidence="3" id="KW-1185">Reference proteome</keyword>
<dbReference type="EMBL" id="CAAALY010263909">
    <property type="protein sequence ID" value="VEL40161.1"/>
    <property type="molecule type" value="Genomic_DNA"/>
</dbReference>
<evidence type="ECO:0000256" key="1">
    <source>
        <dbReference type="SAM" id="MobiDB-lite"/>
    </source>
</evidence>
<name>A0A3S5B9B5_9PLAT</name>
<organism evidence="2 3">
    <name type="scientific">Protopolystoma xenopodis</name>
    <dbReference type="NCBI Taxonomy" id="117903"/>
    <lineage>
        <taxon>Eukaryota</taxon>
        <taxon>Metazoa</taxon>
        <taxon>Spiralia</taxon>
        <taxon>Lophotrochozoa</taxon>
        <taxon>Platyhelminthes</taxon>
        <taxon>Monogenea</taxon>
        <taxon>Polyopisthocotylea</taxon>
        <taxon>Polystomatidea</taxon>
        <taxon>Polystomatidae</taxon>
        <taxon>Protopolystoma</taxon>
    </lineage>
</organism>
<evidence type="ECO:0000313" key="3">
    <source>
        <dbReference type="Proteomes" id="UP000784294"/>
    </source>
</evidence>
<evidence type="ECO:0000313" key="2">
    <source>
        <dbReference type="EMBL" id="VEL40161.1"/>
    </source>
</evidence>
<sequence>MATTFSEFAYSKKFEGDAERETASSTANACEDSDLSLLSKLPAEVEFSNGSNAKLEQSSSYEEGSTWEMVSSSDCSDEDLIWEMVPGSNEFVSEISGNCLGESSISESWELC</sequence>
<dbReference type="AlphaFoldDB" id="A0A3S5B9B5"/>
<comment type="caution">
    <text evidence="2">The sequence shown here is derived from an EMBL/GenBank/DDBJ whole genome shotgun (WGS) entry which is preliminary data.</text>
</comment>
<dbReference type="Proteomes" id="UP000784294">
    <property type="component" value="Unassembled WGS sequence"/>
</dbReference>